<evidence type="ECO:0000313" key="2">
    <source>
        <dbReference type="EMBL" id="CDR10066.1"/>
    </source>
</evidence>
<dbReference type="HOGENOM" id="CLU_209272_0_0_11"/>
<gene>
    <name evidence="2" type="ORF">SIRAN6651</name>
</gene>
<feature type="compositionally biased region" description="Low complexity" evidence="1">
    <location>
        <begin position="31"/>
        <end position="42"/>
    </location>
</feature>
<feature type="region of interest" description="Disordered" evidence="1">
    <location>
        <begin position="1"/>
        <end position="61"/>
    </location>
</feature>
<sequence length="61" mass="6040">MCAGVRPVGRRVGAPPAISPPVQVFTPLPPAASSARPADALAPCPPVGRSTTASQAPRPVS</sequence>
<dbReference type="GeneID" id="32467723"/>
<reference evidence="2" key="1">
    <citation type="submission" date="2014-05" db="EMBL/GenBank/DDBJ databases">
        <authorList>
            <person name="Horn Fabian"/>
        </authorList>
    </citation>
    <scope>NUCLEOTIDE SEQUENCE</scope>
</reference>
<organism evidence="2">
    <name type="scientific">Streptomyces iranensis</name>
    <dbReference type="NCBI Taxonomy" id="576784"/>
    <lineage>
        <taxon>Bacteria</taxon>
        <taxon>Bacillati</taxon>
        <taxon>Actinomycetota</taxon>
        <taxon>Actinomycetes</taxon>
        <taxon>Kitasatosporales</taxon>
        <taxon>Streptomycetaceae</taxon>
        <taxon>Streptomyces</taxon>
        <taxon>Streptomyces violaceusniger group</taxon>
    </lineage>
</organism>
<name>A0A060ZW70_9ACTN</name>
<dbReference type="PATRIC" id="fig|576784.4.peg.6780"/>
<dbReference type="AlphaFoldDB" id="A0A060ZW70"/>
<dbReference type="EMBL" id="LK022848">
    <property type="protein sequence ID" value="CDR10066.1"/>
    <property type="molecule type" value="Genomic_DNA"/>
</dbReference>
<evidence type="ECO:0000256" key="1">
    <source>
        <dbReference type="SAM" id="MobiDB-lite"/>
    </source>
</evidence>
<protein>
    <submittedName>
        <fullName evidence="2">Uncharacterized protein</fullName>
    </submittedName>
</protein>
<accession>A0A060ZW70</accession>
<proteinExistence type="predicted"/>